<keyword evidence="4 6" id="KW-1133">Transmembrane helix</keyword>
<feature type="transmembrane region" description="Helical" evidence="6">
    <location>
        <begin position="298"/>
        <end position="318"/>
    </location>
</feature>
<keyword evidence="3 6" id="KW-0812">Transmembrane</keyword>
<feature type="transmembrane region" description="Helical" evidence="6">
    <location>
        <begin position="685"/>
        <end position="709"/>
    </location>
</feature>
<feature type="domain" description="MacB-like periplasmic core" evidence="8">
    <location>
        <begin position="26"/>
        <end position="244"/>
    </location>
</feature>
<keyword evidence="10" id="KW-1185">Reference proteome</keyword>
<dbReference type="RefSeq" id="WP_258846827.1">
    <property type="nucleotide sequence ID" value="NZ_JANUGX010000022.1"/>
</dbReference>
<name>A0ABT2AAB2_9BURK</name>
<evidence type="ECO:0000259" key="8">
    <source>
        <dbReference type="Pfam" id="PF12704"/>
    </source>
</evidence>
<comment type="caution">
    <text evidence="9">The sequence shown here is derived from an EMBL/GenBank/DDBJ whole genome shotgun (WGS) entry which is preliminary data.</text>
</comment>
<evidence type="ECO:0000256" key="2">
    <source>
        <dbReference type="ARBA" id="ARBA00022475"/>
    </source>
</evidence>
<dbReference type="Pfam" id="PF12704">
    <property type="entry name" value="MacB_PCD"/>
    <property type="match status" value="2"/>
</dbReference>
<evidence type="ECO:0000256" key="6">
    <source>
        <dbReference type="SAM" id="Phobius"/>
    </source>
</evidence>
<keyword evidence="2" id="KW-1003">Cell membrane</keyword>
<protein>
    <submittedName>
        <fullName evidence="9">ABC transporter permease</fullName>
    </submittedName>
</protein>
<evidence type="ECO:0000259" key="7">
    <source>
        <dbReference type="Pfam" id="PF02687"/>
    </source>
</evidence>
<feature type="transmembrane region" description="Helical" evidence="6">
    <location>
        <begin position="25"/>
        <end position="47"/>
    </location>
</feature>
<evidence type="ECO:0000256" key="4">
    <source>
        <dbReference type="ARBA" id="ARBA00022989"/>
    </source>
</evidence>
<dbReference type="PANTHER" id="PTHR30572">
    <property type="entry name" value="MEMBRANE COMPONENT OF TRANSPORTER-RELATED"/>
    <property type="match status" value="1"/>
</dbReference>
<gene>
    <name evidence="9" type="ORF">NX782_17840</name>
</gene>
<feature type="transmembrane region" description="Helical" evidence="6">
    <location>
        <begin position="353"/>
        <end position="375"/>
    </location>
</feature>
<dbReference type="Pfam" id="PF02687">
    <property type="entry name" value="FtsX"/>
    <property type="match status" value="2"/>
</dbReference>
<feature type="domain" description="ABC3 transporter permease C-terminal" evidence="7">
    <location>
        <begin position="304"/>
        <end position="416"/>
    </location>
</feature>
<dbReference type="Proteomes" id="UP001205560">
    <property type="component" value="Unassembled WGS sequence"/>
</dbReference>
<feature type="transmembrane region" description="Helical" evidence="6">
    <location>
        <begin position="769"/>
        <end position="790"/>
    </location>
</feature>
<organism evidence="9 10">
    <name type="scientific">Massilia norwichensis</name>
    <dbReference type="NCBI Taxonomy" id="1442366"/>
    <lineage>
        <taxon>Bacteria</taxon>
        <taxon>Pseudomonadati</taxon>
        <taxon>Pseudomonadota</taxon>
        <taxon>Betaproteobacteria</taxon>
        <taxon>Burkholderiales</taxon>
        <taxon>Oxalobacteraceae</taxon>
        <taxon>Telluria group</taxon>
        <taxon>Massilia</taxon>
    </lineage>
</organism>
<evidence type="ECO:0000256" key="3">
    <source>
        <dbReference type="ARBA" id="ARBA00022692"/>
    </source>
</evidence>
<keyword evidence="5 6" id="KW-0472">Membrane</keyword>
<dbReference type="InterPro" id="IPR050250">
    <property type="entry name" value="Macrolide_Exporter_MacB"/>
</dbReference>
<dbReference type="InterPro" id="IPR003838">
    <property type="entry name" value="ABC3_permease_C"/>
</dbReference>
<evidence type="ECO:0000256" key="1">
    <source>
        <dbReference type="ARBA" id="ARBA00004651"/>
    </source>
</evidence>
<feature type="transmembrane region" description="Helical" evidence="6">
    <location>
        <begin position="387"/>
        <end position="409"/>
    </location>
</feature>
<comment type="subcellular location">
    <subcellularLocation>
        <location evidence="1">Cell membrane</location>
        <topology evidence="1">Multi-pass membrane protein</topology>
    </subcellularLocation>
</comment>
<evidence type="ECO:0000313" key="10">
    <source>
        <dbReference type="Proteomes" id="UP001205560"/>
    </source>
</evidence>
<feature type="transmembrane region" description="Helical" evidence="6">
    <location>
        <begin position="737"/>
        <end position="757"/>
    </location>
</feature>
<dbReference type="EMBL" id="JANUGX010000022">
    <property type="protein sequence ID" value="MCS0591055.1"/>
    <property type="molecule type" value="Genomic_DNA"/>
</dbReference>
<dbReference type="PANTHER" id="PTHR30572:SF18">
    <property type="entry name" value="ABC-TYPE MACROLIDE FAMILY EXPORT SYSTEM PERMEASE COMPONENT 2"/>
    <property type="match status" value="1"/>
</dbReference>
<proteinExistence type="predicted"/>
<evidence type="ECO:0000313" key="9">
    <source>
        <dbReference type="EMBL" id="MCS0591055.1"/>
    </source>
</evidence>
<evidence type="ECO:0000256" key="5">
    <source>
        <dbReference type="ARBA" id="ARBA00023136"/>
    </source>
</evidence>
<reference evidence="9 10" key="1">
    <citation type="submission" date="2022-08" db="EMBL/GenBank/DDBJ databases">
        <title>Reclassification of Massilia species as members of the genera Telluria, Duganella, Pseudoduganella, Mokoshia gen. nov. and Zemynaea gen. nov. using orthogonal and non-orthogonal genome-based approaches.</title>
        <authorList>
            <person name="Bowman J.P."/>
        </authorList>
    </citation>
    <scope>NUCLEOTIDE SEQUENCE [LARGE SCALE GENOMIC DNA]</scope>
    <source>
        <strain evidence="9 10">LMG 28164</strain>
    </source>
</reference>
<dbReference type="InterPro" id="IPR025857">
    <property type="entry name" value="MacB_PCD"/>
</dbReference>
<feature type="domain" description="MacB-like periplasmic core" evidence="8">
    <location>
        <begin position="447"/>
        <end position="625"/>
    </location>
</feature>
<feature type="domain" description="ABC3 transporter permease C-terminal" evidence="7">
    <location>
        <begin position="688"/>
        <end position="791"/>
    </location>
</feature>
<sequence length="807" mass="86540">MKTRLQTTLRDFRIGWRLLAKEPTYSAVVVLGLAVGIAVCFLLLGFVRHSFSYDRQVPERERVYQLEHRWNAALLGNGWAALSSLPVRDAALASGQPLLASAYLDRGLDARVGEQAVALGVTLVDPDFEKIFAPRVLAGDLHAALSRPDTLALTRASAIKLFGRVDALGKTLQGDKQTYVVAAVVEDQPAASTMPFEALAGTVSTIMPDDVRKNTLEAWGFSPGKVYIKLLPGADPALVVAAIQRGLRQSSLIQRDQAEQVAALKGRDLIEYRLGPLAEAYLAPDVNDMMAPHGNRQAVLGLAMVALLILLLAGTNYVNLATVRTLARQREIAMRKVLGAPARAVARQFLAESVLVCLIATTLGLLLAWLLLPLFMDLVQRKLEGMFSPAALALTLVLGVLLGLGAGAYPTWSALRVRAGAALAGRGSGESAHGLWLRRALTTLQFAVAIGLTGTTLAVAWQTRYASSLDPGFDPAPLLIFPAANDMRDPRTVAFREAVARLPGVAGVSVSHAPVSMGNNIVTLRRAGGSATDINLYAVSPEFFQVYGVKAAAGRLFDPRLDKIGDHDRIVVNAAAARQLGFPTSQEAVGKMLSATQGGTPMQIVGVAPDIRQRSAREGQQPSVFYLRERVGLFTVRASGDLDTVKRAVEELWPHYFPNETLGVSRLGTVMNDMFYADDLRLARLLAVSSVIATAIAAFGIYVLAAYSVQRREREIVLRKLYGAGRAAIGKLVMREFALLVGSGALLGLPFAWLAIQRYLGAFAERAPVGAWTLAGAVLVAGAVALLSTLRHTLAAVRIRPALALRE</sequence>
<accession>A0ABT2AAB2</accession>